<dbReference type="InterPro" id="IPR014031">
    <property type="entry name" value="Ketoacyl_synth_C"/>
</dbReference>
<dbReference type="InterPro" id="IPR016039">
    <property type="entry name" value="Thiolase-like"/>
</dbReference>
<evidence type="ECO:0000256" key="9">
    <source>
        <dbReference type="ARBA" id="ARBA00023002"/>
    </source>
</evidence>
<dbReference type="Pfam" id="PF00668">
    <property type="entry name" value="Condensation"/>
    <property type="match status" value="1"/>
</dbReference>
<evidence type="ECO:0000256" key="12">
    <source>
        <dbReference type="ARBA" id="ARBA00029443"/>
    </source>
</evidence>
<dbReference type="Gene3D" id="3.40.47.10">
    <property type="match status" value="1"/>
</dbReference>
<dbReference type="PROSITE" id="PS00012">
    <property type="entry name" value="PHOSPHOPANTETHEINE"/>
    <property type="match status" value="1"/>
</dbReference>
<dbReference type="SMART" id="SM00825">
    <property type="entry name" value="PKS_KS"/>
    <property type="match status" value="1"/>
</dbReference>
<evidence type="ECO:0000256" key="7">
    <source>
        <dbReference type="ARBA" id="ARBA00022832"/>
    </source>
</evidence>
<dbReference type="EC" id="2.3.1.292" evidence="18"/>
<evidence type="ECO:0000313" key="26">
    <source>
        <dbReference type="Proteomes" id="UP000297729"/>
    </source>
</evidence>
<dbReference type="CDD" id="cd00833">
    <property type="entry name" value="PKS"/>
    <property type="match status" value="1"/>
</dbReference>
<evidence type="ECO:0000256" key="1">
    <source>
        <dbReference type="ARBA" id="ARBA00001937"/>
    </source>
</evidence>
<dbReference type="GO" id="GO:0005829">
    <property type="term" value="C:cytosol"/>
    <property type="evidence" value="ECO:0007669"/>
    <property type="project" value="TreeGrafter"/>
</dbReference>
<dbReference type="InterPro" id="IPR010071">
    <property type="entry name" value="AA_adenyl_dom"/>
</dbReference>
<dbReference type="InterPro" id="IPR014030">
    <property type="entry name" value="Ketoacyl_synth_N"/>
</dbReference>
<dbReference type="FunFam" id="2.30.38.10:FF:000001">
    <property type="entry name" value="Non-ribosomal peptide synthetase PvdI"/>
    <property type="match status" value="1"/>
</dbReference>
<dbReference type="CDD" id="cd17652">
    <property type="entry name" value="A_NRPS_CmdD_like"/>
    <property type="match status" value="1"/>
</dbReference>
<comment type="catalytic activity">
    <reaction evidence="16">
        <text>icosanoyl-[(phenol)carboxyphthiodiolenone synthase] + 2 (S)-methylmalonyl-CoA + 3 malonyl-CoA + 5 NADPH + 10 H(+) = C32-carboxyphthiodiolenone-[(phenol)carboxyphthiodiolenone synthase] + 5 CO2 + 5 NADP(+) + 5 CoA + 2 H2O</text>
        <dbReference type="Rhea" id="RHEA:57748"/>
        <dbReference type="Rhea" id="RHEA-COMP:14985"/>
        <dbReference type="Rhea" id="RHEA-COMP:14986"/>
        <dbReference type="ChEBI" id="CHEBI:15377"/>
        <dbReference type="ChEBI" id="CHEBI:15378"/>
        <dbReference type="ChEBI" id="CHEBI:16526"/>
        <dbReference type="ChEBI" id="CHEBI:57287"/>
        <dbReference type="ChEBI" id="CHEBI:57327"/>
        <dbReference type="ChEBI" id="CHEBI:57384"/>
        <dbReference type="ChEBI" id="CHEBI:57783"/>
        <dbReference type="ChEBI" id="CHEBI:58349"/>
        <dbReference type="ChEBI" id="CHEBI:87848"/>
        <dbReference type="ChEBI" id="CHEBI:142236"/>
        <dbReference type="EC" id="2.3.1.292"/>
    </reaction>
</comment>
<keyword evidence="8" id="KW-0521">NADP</keyword>
<dbReference type="InterPro" id="IPR020845">
    <property type="entry name" value="AMP-binding_CS"/>
</dbReference>
<comment type="similarity">
    <text evidence="12">In the C-terminal section; belongs to the NRP synthetase family.</text>
</comment>
<evidence type="ECO:0000259" key="23">
    <source>
        <dbReference type="PROSITE" id="PS50075"/>
    </source>
</evidence>
<dbReference type="SUPFAM" id="SSF55048">
    <property type="entry name" value="Probable ACP-binding domain of malonyl-CoA ACP transacylase"/>
    <property type="match status" value="1"/>
</dbReference>
<dbReference type="Gene3D" id="3.30.70.250">
    <property type="entry name" value="Malonyl-CoA ACP transacylase, ACP-binding"/>
    <property type="match status" value="1"/>
</dbReference>
<dbReference type="SUPFAM" id="SSF56801">
    <property type="entry name" value="Acetyl-CoA synthetase-like"/>
    <property type="match status" value="1"/>
</dbReference>
<dbReference type="GO" id="GO:0016491">
    <property type="term" value="F:oxidoreductase activity"/>
    <property type="evidence" value="ECO:0007669"/>
    <property type="project" value="UniProtKB-KW"/>
</dbReference>
<dbReference type="GO" id="GO:0009366">
    <property type="term" value="C:enterobactin synthetase complex"/>
    <property type="evidence" value="ECO:0007669"/>
    <property type="project" value="TreeGrafter"/>
</dbReference>
<dbReference type="InterPro" id="IPR036736">
    <property type="entry name" value="ACP-like_sf"/>
</dbReference>
<dbReference type="InterPro" id="IPR000873">
    <property type="entry name" value="AMP-dep_synth/lig_dom"/>
</dbReference>
<dbReference type="GO" id="GO:0006633">
    <property type="term" value="P:fatty acid biosynthetic process"/>
    <property type="evidence" value="ECO:0007669"/>
    <property type="project" value="InterPro"/>
</dbReference>
<dbReference type="PANTHER" id="PTHR45527">
    <property type="entry name" value="NONRIBOSOMAL PEPTIDE SYNTHETASE"/>
    <property type="match status" value="1"/>
</dbReference>
<evidence type="ECO:0000256" key="15">
    <source>
        <dbReference type="ARBA" id="ARBA00052119"/>
    </source>
</evidence>
<dbReference type="GO" id="GO:0004315">
    <property type="term" value="F:3-oxoacyl-[acyl-carrier-protein] synthase activity"/>
    <property type="evidence" value="ECO:0007669"/>
    <property type="project" value="InterPro"/>
</dbReference>
<dbReference type="Pfam" id="PF02801">
    <property type="entry name" value="Ketoacyl-synt_C"/>
    <property type="match status" value="1"/>
</dbReference>
<keyword evidence="10" id="KW-0443">Lipid metabolism</keyword>
<dbReference type="SMART" id="SM00823">
    <property type="entry name" value="PKS_PP"/>
    <property type="match status" value="2"/>
</dbReference>
<comment type="cofactor">
    <cofactor evidence="1">
        <name>NADP(+)</name>
        <dbReference type="ChEBI" id="CHEBI:58349"/>
    </cofactor>
</comment>
<evidence type="ECO:0000256" key="3">
    <source>
        <dbReference type="ARBA" id="ARBA00006432"/>
    </source>
</evidence>
<dbReference type="Gene3D" id="3.30.70.3290">
    <property type="match status" value="1"/>
</dbReference>
<evidence type="ECO:0000313" key="25">
    <source>
        <dbReference type="EMBL" id="TFW29136.1"/>
    </source>
</evidence>
<dbReference type="InterPro" id="IPR016035">
    <property type="entry name" value="Acyl_Trfase/lysoPLipase"/>
</dbReference>
<evidence type="ECO:0000256" key="19">
    <source>
        <dbReference type="ARBA" id="ARBA00073623"/>
    </source>
</evidence>
<proteinExistence type="inferred from homology"/>
<dbReference type="SUPFAM" id="SSF47336">
    <property type="entry name" value="ACP-like"/>
    <property type="match status" value="2"/>
</dbReference>
<dbReference type="Gene3D" id="3.30.300.30">
    <property type="match status" value="1"/>
</dbReference>
<dbReference type="Gene3D" id="1.10.1200.10">
    <property type="entry name" value="ACP-like"/>
    <property type="match status" value="2"/>
</dbReference>
<dbReference type="OrthoDB" id="9778690at2"/>
<dbReference type="FunFam" id="3.30.559.10:FF:000012">
    <property type="entry name" value="Non-ribosomal peptide synthetase"/>
    <property type="match status" value="1"/>
</dbReference>
<name>A0A4Y9SWM0_9BURK</name>
<dbReference type="InterPro" id="IPR018201">
    <property type="entry name" value="Ketoacyl_synth_AS"/>
</dbReference>
<dbReference type="SUPFAM" id="SSF53901">
    <property type="entry name" value="Thiolase-like"/>
    <property type="match status" value="1"/>
</dbReference>
<dbReference type="InterPro" id="IPR006162">
    <property type="entry name" value="Ppantetheine_attach_site"/>
</dbReference>
<evidence type="ECO:0000256" key="6">
    <source>
        <dbReference type="ARBA" id="ARBA00022679"/>
    </source>
</evidence>
<dbReference type="InterPro" id="IPR025110">
    <property type="entry name" value="AMP-bd_C"/>
</dbReference>
<sequence length="2116" mass="224231">MNLLDNTMAGNDDNAVAIIGMTGRFPGANDLQTFWNNLRAGLEAVVAVSDEELAQAGVAPEMIAHPDYVKAASLVADVDRFDAEFFGMSPREAEIMDPQQRLFLECCWEALEHAGYAPGTEAGAVGIFAGTALSAYLFENLFSNRQLVQTVGSRQLMLANEKDFLCGRAAFELNLRGPAVVVQTACSTSLVAVHMACQSVLNGECDIALAGGVAIHTFEKRGYLHTEGGVFSADGHCRAFDADATGIVTGNGLGLVVLKRLEAALADGDTIHAVIRGSAINNDGADKISFTAPSIDGQAAVISEAQAVAGVSADSIGYIEAHGTGTKLGDPIEISALKQAFAAGTTRKQYCAIGSLKSNLGHLDVAAGVAGLIKAALAVKHGEIPASLHCGTPNPHIDFANSPFFVNTALRPWDSNGQPRRAGVSAFGLGGTNAHVVLEQPPLTAAQAEARPAQVLLLSAKTPAALDAATANLAGFLAAQPDTSLADAAWTLLHGRQHFRYRRAVAAADAAGAVAALQQAQVVPASPLPADGAQPKVVFMFPGGGTQYVDMGRDLYGSEAVFRAAVDECAAILLPILGRDLRDVMFSGAAMPAAEASAELNRTALALPALFAVEYGIARQLEAWGVTPDAMVGHSLGEYVAACLAGVFSLREALTVVAARARLIGDLPTGNMLAVLMPPEQVQARLGPDLWLACVNGSQACTISGTPEATRQLAAQLDQDGIDYQLLEGWPGSHSGLMEPILEEFRVVCAGLTLNAPSLPYLSNLSGDWITAEQATSPDYWVAHLRHTVQFGTCLNKLLEQPGQIYLEIGPGHTLANLLRREAAAVGRPVTTATTLPRAGAAVSGLEVLLGAVGQLWAGGRAIDWSAFHEDRAYGRIPLPTYPFQRKRYWVAPQQRYTDHAEDGAAAGVAEYAAAEAAQDEAVPAALSSHQRPVLPTPYAAARTATERALAAIWENLLGIRPVGIDDHFFLLGGSSLIAVQLASRIRASFRVELPLRTLFDTPTIAAQAIEIERKLGVVPEQVLDAIPLRAPGSVVPASHPQQRLWFLDQLDRAASAAYHVPAALRLQGTLDRAALKATLDRIVARHESLRTTFAGVDGHAVQTIAPADIGFALSERDLRQLSGEERERTLADISAAEVVRPFDLAAGPLIRGQLLRVADDEHVLLLTQHHIISDGWSIGLLVREVSALYAAYVQGNADPLPPLAIQYGDYAAWQQSRLQGDALQAQHAFWKQTLGGAPALLELPADRPRPPRQSYAGASVPLALGTDLSAALKALGQKHGTTLFMTLLTGWAAVLARLSGQSDVVIGTPVANRPRAELEGLIGFFVNTLALRVTLDGDVNVTQLLARVKAQTLAAYEHQELPFEQVVEAVQPERSTSHSPLFQVMLNIHNTPSHSELDLPGLILSPIEQAQDTAQCDLTLSLTDTGDDCIGSLRYASDLFDQTTAERIAGHFVTLLQAMAANDGASIAQLPMMTEAQRRQLLTDFNQPAQQVAQPALAHRLFEAQAAAWPQAVALEIGEQSVSYAELNRRANQLAHRLHGLGVQPDQRVVICVERGVDMVVALLATLKAGGAYVPLDPAYPAERLAYMLGDSAPALLLTQSALLGRLPQNGVTTLLLDDDGEAACIAAQADGNPDPAALGLTAEHLAYLIYTSGSTGKPKGVMNHHYGLCNLALAQSAAFGVGPDSRVLQFASFSFDASISEIVMALASGARLVLADAALMLPGAPLLDTLRSRGITHVTLPSSALAVCGAPEQLEPMTLIVAGDACPPELARRWSAHHTLFNAYGPTEAAVCATIHRCDGGIGASVPIGKPMANVQIHILDTHGQLVPVGVPGEIHIGGAGVARGYLNRPELTAERFVADPFSGQPQARLYRTGDLARWLPDGNIEFIGRNDFQVKIRGFRIELGEVEARLAACDGVREAMVVAHADHTGDKRLVAYLTAHSGAAPSAAGLRAQLAVHLADYMLPSAFVVLDAFPLTPNGKVDRKQLPAPDRAAVISRDYAAPEGVVEQAIAAIWQELLKLERVGRQDHFFELGGTSLLATQFVTRLRDATGVSVPLISVFQTPVLATLAEAVVSAELSRFQTSDIDLAALDIEDLSDEEVERLLAQENAEAMV</sequence>
<evidence type="ECO:0000259" key="24">
    <source>
        <dbReference type="PROSITE" id="PS52004"/>
    </source>
</evidence>
<dbReference type="SUPFAM" id="SSF52777">
    <property type="entry name" value="CoA-dependent acyltransferases"/>
    <property type="match status" value="2"/>
</dbReference>
<accession>A0A4Y9SWM0</accession>
<reference evidence="25 26" key="1">
    <citation type="submission" date="2019-03" db="EMBL/GenBank/DDBJ databases">
        <title>Draft Genome Sequence of Duganella callidus sp. nov., a Novel Duganella Species Isolated from Cultivated Soil.</title>
        <authorList>
            <person name="Raths R."/>
            <person name="Peta V."/>
            <person name="Bucking H."/>
        </authorList>
    </citation>
    <scope>NUCLEOTIDE SEQUENCE [LARGE SCALE GENOMIC DNA]</scope>
    <source>
        <strain evidence="25 26">DN04</strain>
    </source>
</reference>
<dbReference type="Pfam" id="PF22621">
    <property type="entry name" value="CurL-like_PKS_C"/>
    <property type="match status" value="1"/>
</dbReference>
<keyword evidence="26" id="KW-1185">Reference proteome</keyword>
<dbReference type="SUPFAM" id="SSF52151">
    <property type="entry name" value="FabD/lysophospholipase-like"/>
    <property type="match status" value="1"/>
</dbReference>
<dbReference type="PANTHER" id="PTHR45527:SF1">
    <property type="entry name" value="FATTY ACID SYNTHASE"/>
    <property type="match status" value="1"/>
</dbReference>
<dbReference type="GO" id="GO:0043041">
    <property type="term" value="P:amino acid activation for nonribosomal peptide biosynthetic process"/>
    <property type="evidence" value="ECO:0007669"/>
    <property type="project" value="UniProtKB-ARBA"/>
</dbReference>
<dbReference type="Proteomes" id="UP000297729">
    <property type="component" value="Unassembled WGS sequence"/>
</dbReference>
<dbReference type="FunFam" id="3.40.50.12780:FF:000012">
    <property type="entry name" value="Non-ribosomal peptide synthetase"/>
    <property type="match status" value="1"/>
</dbReference>
<evidence type="ECO:0000256" key="22">
    <source>
        <dbReference type="ARBA" id="ARBA00084020"/>
    </source>
</evidence>
<dbReference type="InterPro" id="IPR020806">
    <property type="entry name" value="PKS_PP-bd"/>
</dbReference>
<keyword evidence="4" id="KW-0596">Phosphopantetheine</keyword>
<dbReference type="InterPro" id="IPR009081">
    <property type="entry name" value="PP-bd_ACP"/>
</dbReference>
<evidence type="ECO:0000256" key="14">
    <source>
        <dbReference type="ARBA" id="ARBA00051971"/>
    </source>
</evidence>
<gene>
    <name evidence="25" type="ORF">E4L98_04485</name>
</gene>
<dbReference type="FunFam" id="3.30.300.30:FF:000010">
    <property type="entry name" value="Enterobactin synthetase component F"/>
    <property type="match status" value="1"/>
</dbReference>
<protein>
    <recommendedName>
        <fullName evidence="19">Phenolphthiocerol/phthiocerol polyketide synthase subunit E</fullName>
        <ecNumber evidence="18">2.3.1.292</ecNumber>
    </recommendedName>
    <alternativeName>
        <fullName evidence="21">(Phenol)carboxyphthiodiolenone synthase subunit E</fullName>
    </alternativeName>
    <alternativeName>
        <fullName evidence="22">Beta-ketoacyl-acyl-carrier-protein synthase I</fullName>
    </alternativeName>
    <alternativeName>
        <fullName evidence="20">Phthiocerol synthesis polyketide synthase type I PpsE</fullName>
    </alternativeName>
</protein>
<comment type="caution">
    <text evidence="25">The sequence shown here is derived from an EMBL/GenBank/DDBJ whole genome shotgun (WGS) entry which is preliminary data.</text>
</comment>
<dbReference type="PROSITE" id="PS00455">
    <property type="entry name" value="AMP_BINDING"/>
    <property type="match status" value="1"/>
</dbReference>
<dbReference type="Pfam" id="PF00698">
    <property type="entry name" value="Acyl_transf_1"/>
    <property type="match status" value="1"/>
</dbReference>
<dbReference type="Pfam" id="PF00109">
    <property type="entry name" value="ketoacyl-synt"/>
    <property type="match status" value="1"/>
</dbReference>
<dbReference type="Pfam" id="PF00501">
    <property type="entry name" value="AMP-binding"/>
    <property type="match status" value="1"/>
</dbReference>
<keyword evidence="5" id="KW-0597">Phosphoprotein</keyword>
<evidence type="ECO:0000256" key="21">
    <source>
        <dbReference type="ARBA" id="ARBA00078169"/>
    </source>
</evidence>
<evidence type="ECO:0000256" key="8">
    <source>
        <dbReference type="ARBA" id="ARBA00022857"/>
    </source>
</evidence>
<dbReference type="FunFam" id="1.10.1200.10:FF:000005">
    <property type="entry name" value="Nonribosomal peptide synthetase 1"/>
    <property type="match status" value="1"/>
</dbReference>
<dbReference type="Pfam" id="PF13193">
    <property type="entry name" value="AMP-binding_C"/>
    <property type="match status" value="1"/>
</dbReference>
<evidence type="ECO:0000256" key="17">
    <source>
        <dbReference type="ARBA" id="ARBA00058455"/>
    </source>
</evidence>
<dbReference type="Pfam" id="PF00550">
    <property type="entry name" value="PP-binding"/>
    <property type="match status" value="2"/>
</dbReference>
<dbReference type="GO" id="GO:0009239">
    <property type="term" value="P:enterobactin biosynthetic process"/>
    <property type="evidence" value="ECO:0007669"/>
    <property type="project" value="TreeGrafter"/>
</dbReference>
<comment type="catalytic activity">
    <reaction evidence="14">
        <text>19-(4-hydroxyphenyl)nonadecanoyl-[(phenol)carboxyphthiodiolenone synthase] + 2 (S)-methylmalonyl-CoA + 3 malonyl-CoA + 5 NADPH + 10 H(+) = C37-(phenol)carboxyphthiodiolenone-[(phenol)carboxyphthiodiolenone synthase] + 5 CO2 + 5 NADP(+) + 5 CoA + 2 H2O</text>
        <dbReference type="Rhea" id="RHEA:57760"/>
        <dbReference type="Rhea" id="RHEA-COMP:14273"/>
        <dbReference type="Rhea" id="RHEA-COMP:14990"/>
        <dbReference type="ChEBI" id="CHEBI:15377"/>
        <dbReference type="ChEBI" id="CHEBI:15378"/>
        <dbReference type="ChEBI" id="CHEBI:16526"/>
        <dbReference type="ChEBI" id="CHEBI:57287"/>
        <dbReference type="ChEBI" id="CHEBI:57327"/>
        <dbReference type="ChEBI" id="CHEBI:57384"/>
        <dbReference type="ChEBI" id="CHEBI:57783"/>
        <dbReference type="ChEBI" id="CHEBI:58349"/>
        <dbReference type="ChEBI" id="CHEBI:133301"/>
        <dbReference type="ChEBI" id="CHEBI:142260"/>
        <dbReference type="EC" id="2.3.1.292"/>
    </reaction>
</comment>
<dbReference type="InterPro" id="IPR016036">
    <property type="entry name" value="Malonyl_transacylase_ACP-bd"/>
</dbReference>
<dbReference type="FunFam" id="3.30.559.30:FF:000001">
    <property type="entry name" value="Non-ribosomal peptide synthetase"/>
    <property type="match status" value="1"/>
</dbReference>
<dbReference type="FunFam" id="3.40.50.980:FF:000001">
    <property type="entry name" value="Non-ribosomal peptide synthetase"/>
    <property type="match status" value="1"/>
</dbReference>
<dbReference type="InterPro" id="IPR014043">
    <property type="entry name" value="Acyl_transferase_dom"/>
</dbReference>
<evidence type="ECO:0000256" key="10">
    <source>
        <dbReference type="ARBA" id="ARBA00023098"/>
    </source>
</evidence>
<evidence type="ECO:0000256" key="4">
    <source>
        <dbReference type="ARBA" id="ARBA00022450"/>
    </source>
</evidence>
<comment type="cofactor">
    <cofactor evidence="2">
        <name>pantetheine 4'-phosphate</name>
        <dbReference type="ChEBI" id="CHEBI:47942"/>
    </cofactor>
</comment>
<dbReference type="PROSITE" id="PS52004">
    <property type="entry name" value="KS3_2"/>
    <property type="match status" value="1"/>
</dbReference>
<dbReference type="PROSITE" id="PS00606">
    <property type="entry name" value="KS3_1"/>
    <property type="match status" value="1"/>
</dbReference>
<dbReference type="EMBL" id="SPVG01000041">
    <property type="protein sequence ID" value="TFW29136.1"/>
    <property type="molecule type" value="Genomic_DNA"/>
</dbReference>
<evidence type="ECO:0000256" key="2">
    <source>
        <dbReference type="ARBA" id="ARBA00001957"/>
    </source>
</evidence>
<dbReference type="GO" id="GO:0034081">
    <property type="term" value="C:polyketide synthase complex"/>
    <property type="evidence" value="ECO:0007669"/>
    <property type="project" value="UniProtKB-ARBA"/>
</dbReference>
<dbReference type="InterPro" id="IPR001227">
    <property type="entry name" value="Ac_transferase_dom_sf"/>
</dbReference>
<dbReference type="Gene3D" id="2.30.38.10">
    <property type="entry name" value="Luciferase, Domain 3"/>
    <property type="match status" value="1"/>
</dbReference>
<evidence type="ECO:0000256" key="16">
    <source>
        <dbReference type="ARBA" id="ARBA00052745"/>
    </source>
</evidence>
<dbReference type="Gene3D" id="3.40.366.10">
    <property type="entry name" value="Malonyl-Coenzyme A Acyl Carrier Protein, domain 2"/>
    <property type="match status" value="1"/>
</dbReference>
<feature type="domain" description="Carrier" evidence="23">
    <location>
        <begin position="2004"/>
        <end position="2079"/>
    </location>
</feature>
<keyword evidence="7" id="KW-0276">Fatty acid metabolism</keyword>
<evidence type="ECO:0000256" key="13">
    <source>
        <dbReference type="ARBA" id="ARBA00050973"/>
    </source>
</evidence>
<dbReference type="GO" id="GO:0031177">
    <property type="term" value="F:phosphopantetheine binding"/>
    <property type="evidence" value="ECO:0007669"/>
    <property type="project" value="InterPro"/>
</dbReference>
<evidence type="ECO:0000256" key="11">
    <source>
        <dbReference type="ARBA" id="ARBA00023268"/>
    </source>
</evidence>
<dbReference type="InterPro" id="IPR001242">
    <property type="entry name" value="Condensation_dom"/>
</dbReference>
<evidence type="ECO:0000256" key="5">
    <source>
        <dbReference type="ARBA" id="ARBA00022553"/>
    </source>
</evidence>
<evidence type="ECO:0000256" key="18">
    <source>
        <dbReference type="ARBA" id="ARBA00066974"/>
    </source>
</evidence>
<comment type="catalytic activity">
    <reaction evidence="15">
        <text>docosanoyl-[(phenol)carboxyphthiodiolenone synthase] + 2 (S)-methylmalonyl-CoA + 3 malonyl-CoA + 5 NADPH + 10 H(+) = C34-carboxyphthiodiolenone-[(phenol)carboxyphthiodiolenone synthase] + 5 CO2 + 5 NADP(+) + 5 CoA + 2 H2O</text>
        <dbReference type="Rhea" id="RHEA:57752"/>
        <dbReference type="Rhea" id="RHEA-COMP:14987"/>
        <dbReference type="Rhea" id="RHEA-COMP:14988"/>
        <dbReference type="ChEBI" id="CHEBI:15377"/>
        <dbReference type="ChEBI" id="CHEBI:15378"/>
        <dbReference type="ChEBI" id="CHEBI:16526"/>
        <dbReference type="ChEBI" id="CHEBI:57287"/>
        <dbReference type="ChEBI" id="CHEBI:57327"/>
        <dbReference type="ChEBI" id="CHEBI:57384"/>
        <dbReference type="ChEBI" id="CHEBI:57783"/>
        <dbReference type="ChEBI" id="CHEBI:58349"/>
        <dbReference type="ChEBI" id="CHEBI:142237"/>
        <dbReference type="ChEBI" id="CHEBI:142238"/>
        <dbReference type="EC" id="2.3.1.292"/>
    </reaction>
</comment>
<comment type="catalytic activity">
    <reaction evidence="13">
        <text>17-(4-hydroxyphenyl)heptadecanoyl-[(phenol)carboxyphthiodiolenone synthase] + 2 (S)-methylmalonyl-CoA + 3 malonyl-CoA + 5 NADPH + 10 H(+) = C35-(phenol)carboxyphthiodiolenone-[(phenol)carboxyphthiodiolenone synthase] + 5 CO2 + 5 NADP(+) + 5 CoA + 2 H2O</text>
        <dbReference type="Rhea" id="RHEA:57756"/>
        <dbReference type="Rhea" id="RHEA-COMP:14272"/>
        <dbReference type="Rhea" id="RHEA-COMP:14989"/>
        <dbReference type="ChEBI" id="CHEBI:15377"/>
        <dbReference type="ChEBI" id="CHEBI:15378"/>
        <dbReference type="ChEBI" id="CHEBI:16526"/>
        <dbReference type="ChEBI" id="CHEBI:57287"/>
        <dbReference type="ChEBI" id="CHEBI:57327"/>
        <dbReference type="ChEBI" id="CHEBI:57384"/>
        <dbReference type="ChEBI" id="CHEBI:57783"/>
        <dbReference type="ChEBI" id="CHEBI:58349"/>
        <dbReference type="ChEBI" id="CHEBI:133300"/>
        <dbReference type="ChEBI" id="CHEBI:142259"/>
        <dbReference type="EC" id="2.3.1.292"/>
    </reaction>
</comment>
<comment type="function">
    <text evidence="17">Part of the PpsABCDE complex involved in the biosynthesis of the lipid core common to phthiocerols and phenolphthiocerols by successive additions of malonyl-CoA or methylmalonyl-CoA extender units. PpsA can accept as substrate the activated forms of either icosanoyl (C20), docosanoyl (C22) or lignoceroyl (C24) groups from FadD26, or a (4-hydroxyphenyl)-C17 or (4-hydroxyphenyl)-C19 fatty acyl from FadD29. PpsA initiates the biosynthesis and extends its substrate using a malonyl-CoA extender unit. The PpsB and PpsC proteins add the second and third malonyl-CoA extender units. PpsD adds an (R)-methylmalonyl unit and PpsE adds a second (R)-methylmalonyl unit. The incorporation of the methylmalonyl units results in formation of two branched methyl groups in the elongated product.</text>
</comment>
<feature type="domain" description="Ketosynthase family 3 (KS3)" evidence="24">
    <location>
        <begin position="13"/>
        <end position="440"/>
    </location>
</feature>
<dbReference type="RefSeq" id="WP_135200374.1">
    <property type="nucleotide sequence ID" value="NZ_SPVG01000041.1"/>
</dbReference>
<dbReference type="CDD" id="cd19531">
    <property type="entry name" value="LCL_NRPS-like"/>
    <property type="match status" value="1"/>
</dbReference>
<dbReference type="Gene3D" id="3.30.559.10">
    <property type="entry name" value="Chloramphenicol acetyltransferase-like domain"/>
    <property type="match status" value="1"/>
</dbReference>
<dbReference type="NCBIfam" id="TIGR01733">
    <property type="entry name" value="AA-adenyl-dom"/>
    <property type="match status" value="1"/>
</dbReference>
<dbReference type="FunFam" id="3.40.47.10:FF:000042">
    <property type="entry name" value="Polyketide synthase Pks13"/>
    <property type="match status" value="1"/>
</dbReference>
<dbReference type="FunFam" id="1.10.1200.10:FF:000016">
    <property type="entry name" value="Non-ribosomal peptide synthase"/>
    <property type="match status" value="1"/>
</dbReference>
<evidence type="ECO:0000256" key="20">
    <source>
        <dbReference type="ARBA" id="ARBA00075053"/>
    </source>
</evidence>
<dbReference type="InterPro" id="IPR023213">
    <property type="entry name" value="CAT-like_dom_sf"/>
</dbReference>
<dbReference type="Gene3D" id="3.40.50.980">
    <property type="match status" value="2"/>
</dbReference>
<feature type="domain" description="Carrier" evidence="23">
    <location>
        <begin position="941"/>
        <end position="1016"/>
    </location>
</feature>
<keyword evidence="6" id="KW-0808">Transferase</keyword>
<keyword evidence="11" id="KW-0511">Multifunctional enzyme</keyword>
<dbReference type="SMART" id="SM00827">
    <property type="entry name" value="PKS_AT"/>
    <property type="match status" value="1"/>
</dbReference>
<keyword evidence="9" id="KW-0560">Oxidoreductase</keyword>
<organism evidence="25 26">
    <name type="scientific">Duganella callida</name>
    <dbReference type="NCBI Taxonomy" id="2561932"/>
    <lineage>
        <taxon>Bacteria</taxon>
        <taxon>Pseudomonadati</taxon>
        <taxon>Pseudomonadota</taxon>
        <taxon>Betaproteobacteria</taxon>
        <taxon>Burkholderiales</taxon>
        <taxon>Oxalobacteraceae</taxon>
        <taxon>Telluria group</taxon>
        <taxon>Duganella</taxon>
    </lineage>
</organism>
<dbReference type="InterPro" id="IPR045851">
    <property type="entry name" value="AMP-bd_C_sf"/>
</dbReference>
<dbReference type="Gene3D" id="3.30.559.30">
    <property type="entry name" value="Nonribosomal peptide synthetase, condensation domain"/>
    <property type="match status" value="1"/>
</dbReference>
<dbReference type="PROSITE" id="PS50075">
    <property type="entry name" value="CARRIER"/>
    <property type="match status" value="2"/>
</dbReference>
<comment type="similarity">
    <text evidence="3">Belongs to the ATP-dependent AMP-binding enzyme family.</text>
</comment>
<dbReference type="GO" id="GO:0047527">
    <property type="term" value="F:2,3-dihydroxybenzoate-serine ligase activity"/>
    <property type="evidence" value="ECO:0007669"/>
    <property type="project" value="TreeGrafter"/>
</dbReference>
<dbReference type="InterPro" id="IPR020841">
    <property type="entry name" value="PKS_Beta-ketoAc_synthase_dom"/>
</dbReference>